<keyword evidence="3" id="KW-1185">Reference proteome</keyword>
<feature type="chain" id="PRO_5036910818" description="Secreted protein" evidence="1">
    <location>
        <begin position="30"/>
        <end position="114"/>
    </location>
</feature>
<protein>
    <recommendedName>
        <fullName evidence="4">Secreted protein</fullName>
    </recommendedName>
</protein>
<reference evidence="2" key="1">
    <citation type="submission" date="2020-09" db="EMBL/GenBank/DDBJ databases">
        <title>Streptomyces grisecoloratus sp. nov., isolated from cotton soil.</title>
        <authorList>
            <person name="Xing L."/>
        </authorList>
    </citation>
    <scope>NUCLEOTIDE SEQUENCE</scope>
    <source>
        <strain evidence="2">TRM S81-3</strain>
    </source>
</reference>
<accession>A0A926QQ16</accession>
<keyword evidence="1" id="KW-0732">Signal</keyword>
<name>A0A926QQ16_9ACTN</name>
<dbReference type="AlphaFoldDB" id="A0A926QQ16"/>
<dbReference type="EMBL" id="JACVQF010000187">
    <property type="protein sequence ID" value="MBD0420324.1"/>
    <property type="molecule type" value="Genomic_DNA"/>
</dbReference>
<evidence type="ECO:0000313" key="2">
    <source>
        <dbReference type="EMBL" id="MBD0420324.1"/>
    </source>
</evidence>
<evidence type="ECO:0008006" key="4">
    <source>
        <dbReference type="Google" id="ProtNLM"/>
    </source>
</evidence>
<dbReference type="Proteomes" id="UP000621210">
    <property type="component" value="Unassembled WGS sequence"/>
</dbReference>
<evidence type="ECO:0000256" key="1">
    <source>
        <dbReference type="SAM" id="SignalP"/>
    </source>
</evidence>
<feature type="signal peptide" evidence="1">
    <location>
        <begin position="1"/>
        <end position="29"/>
    </location>
</feature>
<dbReference type="RefSeq" id="WP_188181315.1">
    <property type="nucleotide sequence ID" value="NZ_JACVQF010000187.1"/>
</dbReference>
<proteinExistence type="predicted"/>
<evidence type="ECO:0000313" key="3">
    <source>
        <dbReference type="Proteomes" id="UP000621210"/>
    </source>
</evidence>
<organism evidence="2 3">
    <name type="scientific">Streptomyces griseicoloratus</name>
    <dbReference type="NCBI Taxonomy" id="2752516"/>
    <lineage>
        <taxon>Bacteria</taxon>
        <taxon>Bacillati</taxon>
        <taxon>Actinomycetota</taxon>
        <taxon>Actinomycetes</taxon>
        <taxon>Kitasatosporales</taxon>
        <taxon>Streptomycetaceae</taxon>
        <taxon>Streptomyces</taxon>
    </lineage>
</organism>
<comment type="caution">
    <text evidence="2">The sequence shown here is derived from an EMBL/GenBank/DDBJ whole genome shotgun (WGS) entry which is preliminary data.</text>
</comment>
<reference evidence="2" key="2">
    <citation type="submission" date="2020-09" db="EMBL/GenBank/DDBJ databases">
        <authorList>
            <person name="Luo X."/>
        </authorList>
    </citation>
    <scope>NUCLEOTIDE SEQUENCE</scope>
    <source>
        <strain evidence="2">TRM S81-3</strain>
    </source>
</reference>
<sequence>MRNWRGRTLMTAVAGASAAVLATAVPAHADSIVYNGYAEGGFISYGDKVWVEHYEGSYSYVEWYTNYGREGECSVGAATGGTTCNYDMRENSTITLRVCTMPAGVCSTWVSDDT</sequence>
<gene>
    <name evidence="2" type="ORF">H0H10_14430</name>
</gene>